<name>A0A3S5CV85_9PLAT</name>
<organism evidence="2 3">
    <name type="scientific">Protopolystoma xenopodis</name>
    <dbReference type="NCBI Taxonomy" id="117903"/>
    <lineage>
        <taxon>Eukaryota</taxon>
        <taxon>Metazoa</taxon>
        <taxon>Spiralia</taxon>
        <taxon>Lophotrochozoa</taxon>
        <taxon>Platyhelminthes</taxon>
        <taxon>Monogenea</taxon>
        <taxon>Polyopisthocotylea</taxon>
        <taxon>Polystomatidea</taxon>
        <taxon>Polystomatidae</taxon>
        <taxon>Protopolystoma</taxon>
    </lineage>
</organism>
<feature type="compositionally biased region" description="Low complexity" evidence="1">
    <location>
        <begin position="188"/>
        <end position="201"/>
    </location>
</feature>
<dbReference type="EMBL" id="CAAALY010269653">
    <property type="protein sequence ID" value="VEL41507.1"/>
    <property type="molecule type" value="Genomic_DNA"/>
</dbReference>
<comment type="caution">
    <text evidence="2">The sequence shown here is derived from an EMBL/GenBank/DDBJ whole genome shotgun (WGS) entry which is preliminary data.</text>
</comment>
<dbReference type="Proteomes" id="UP000784294">
    <property type="component" value="Unassembled WGS sequence"/>
</dbReference>
<evidence type="ECO:0000313" key="3">
    <source>
        <dbReference type="Proteomes" id="UP000784294"/>
    </source>
</evidence>
<protein>
    <submittedName>
        <fullName evidence="2">Uncharacterized protein</fullName>
    </submittedName>
</protein>
<dbReference type="AlphaFoldDB" id="A0A3S5CV85"/>
<keyword evidence="3" id="KW-1185">Reference proteome</keyword>
<sequence>MGTYAGAWFKGLRQGLGVRHSFITLSTCPQRTFYGSSSLTNLEEAHLNPESGSTMLSLASPVSVLNSIDDSISGSLDRSPDKGQSIISVGGRCVRSSWGLENKLKHSDIERNLMIPKNSTSEVGLCTNPASTPASPSSATLAVSISTSSCVSRKAMLGRALMRRLRKQHSTGDIFHSSAMTNGTGPVSGAASGSSTISSGSASGLEAVREGLGNFCASISRVAGTLTAEQNRGGSSATLPLQLPLPNIIPSEMNKFEAK</sequence>
<reference evidence="2" key="1">
    <citation type="submission" date="2018-11" db="EMBL/GenBank/DDBJ databases">
        <authorList>
            <consortium name="Pathogen Informatics"/>
        </authorList>
    </citation>
    <scope>NUCLEOTIDE SEQUENCE</scope>
</reference>
<feature type="non-terminal residue" evidence="2">
    <location>
        <position position="1"/>
    </location>
</feature>
<gene>
    <name evidence="2" type="ORF">PXEA_LOCUS34947</name>
</gene>
<proteinExistence type="predicted"/>
<feature type="region of interest" description="Disordered" evidence="1">
    <location>
        <begin position="175"/>
        <end position="201"/>
    </location>
</feature>
<accession>A0A3S5CV85</accession>
<evidence type="ECO:0000313" key="2">
    <source>
        <dbReference type="EMBL" id="VEL41507.1"/>
    </source>
</evidence>
<evidence type="ECO:0000256" key="1">
    <source>
        <dbReference type="SAM" id="MobiDB-lite"/>
    </source>
</evidence>